<protein>
    <submittedName>
        <fullName evidence="1">Uncharacterized protein</fullName>
    </submittedName>
</protein>
<reference evidence="1 2" key="1">
    <citation type="journal article" date="2022" name="bioRxiv">
        <title>The genome of the oomycete Peronosclerospora sorghi, a cosmopolitan pathogen of maize and sorghum, is inflated with dispersed pseudogenes.</title>
        <authorList>
            <person name="Fletcher K."/>
            <person name="Martin F."/>
            <person name="Isakeit T."/>
            <person name="Cavanaugh K."/>
            <person name="Magill C."/>
            <person name="Michelmore R."/>
        </authorList>
    </citation>
    <scope>NUCLEOTIDE SEQUENCE [LARGE SCALE GENOMIC DNA]</scope>
    <source>
        <strain evidence="1">P6</strain>
    </source>
</reference>
<proteinExistence type="predicted"/>
<keyword evidence="2" id="KW-1185">Reference proteome</keyword>
<sequence length="549" mass="63070">MTSVGTLSATKRMYLFVLLATISQLTCIIGAHALSTTSTATRTSQQNKHELRSSNSTEMATDLEERTRGQELVAAAATSIMHAEGGSSGTNKLKDLLQKHPFDESILKSSEYQAWASAVREKYGGQALQVTEAKIPALTSEINIPEVARVIALAKQGEATKETADRLEKALLKSWTDEKKSIEDVFVLLKLDEKDDHLLENPVLKLWFTYGEGMENVNLYEWLIERLRTRLSYEEVAKPLMLFLDVDKKNDMAVKLKDALVKKWEHELDQMIDTLAVKGTPNLSPTDWYLGPRHFNAQYEWMVQRFSEKNADARLAQLLADLKVGKDKAKILWPKLYALQKQEWRRRGKGMKDVYEILIPPPDNPFESPLLSTWVSYAHFLKGDPYLWLYYVLYRSQSENENKVAMVLSNAAKAGKNTETIEKLQKLQEKWKKEGDTPAEVFKKFLKLDTLKVGLDTLKNEPMQRFWSKWLLKLPEEKLRNPNNLKTIHDWTPEFEDEVVSELIKILPVKKLLQFFIEAKQIDEMKTFTEKYSEKVLRAVRPDLKPSSS</sequence>
<organism evidence="1 2">
    <name type="scientific">Peronosclerospora sorghi</name>
    <dbReference type="NCBI Taxonomy" id="230839"/>
    <lineage>
        <taxon>Eukaryota</taxon>
        <taxon>Sar</taxon>
        <taxon>Stramenopiles</taxon>
        <taxon>Oomycota</taxon>
        <taxon>Peronosporomycetes</taxon>
        <taxon>Peronosporales</taxon>
        <taxon>Peronosporaceae</taxon>
        <taxon>Peronosclerospora</taxon>
    </lineage>
</organism>
<comment type="caution">
    <text evidence="1">The sequence shown here is derived from an EMBL/GenBank/DDBJ whole genome shotgun (WGS) entry which is preliminary data.</text>
</comment>
<dbReference type="EMBL" id="CM047592">
    <property type="protein sequence ID" value="KAI9917305.1"/>
    <property type="molecule type" value="Genomic_DNA"/>
</dbReference>
<evidence type="ECO:0000313" key="1">
    <source>
        <dbReference type="EMBL" id="KAI9917305.1"/>
    </source>
</evidence>
<gene>
    <name evidence="1" type="ORF">PsorP6_013326</name>
</gene>
<evidence type="ECO:0000313" key="2">
    <source>
        <dbReference type="Proteomes" id="UP001163321"/>
    </source>
</evidence>
<accession>A0ACC0WER1</accession>
<name>A0ACC0WER1_9STRA</name>
<dbReference type="Proteomes" id="UP001163321">
    <property type="component" value="Chromosome 13"/>
</dbReference>